<comment type="similarity">
    <text evidence="2 4">Belongs to the glucosamine/galactosamine-6-phosphate isomerase family.</text>
</comment>
<dbReference type="Proteomes" id="UP000761534">
    <property type="component" value="Unassembled WGS sequence"/>
</dbReference>
<dbReference type="CDD" id="cd01399">
    <property type="entry name" value="GlcN6P_deaminase"/>
    <property type="match status" value="1"/>
</dbReference>
<dbReference type="EMBL" id="SWFS01000132">
    <property type="protein sequence ID" value="KAA8915874.1"/>
    <property type="molecule type" value="Genomic_DNA"/>
</dbReference>
<dbReference type="InterPro" id="IPR037171">
    <property type="entry name" value="NagB/RpiA_transferase-like"/>
</dbReference>
<name>A0A642VCA7_9ASCO</name>
<gene>
    <name evidence="6" type="ORF">TRICI_001967</name>
</gene>
<dbReference type="GO" id="GO:0005737">
    <property type="term" value="C:cytoplasm"/>
    <property type="evidence" value="ECO:0007669"/>
    <property type="project" value="TreeGrafter"/>
</dbReference>
<evidence type="ECO:0000313" key="6">
    <source>
        <dbReference type="EMBL" id="KAA8915874.1"/>
    </source>
</evidence>
<dbReference type="PANTHER" id="PTHR11280">
    <property type="entry name" value="GLUCOSAMINE-6-PHOSPHATE ISOMERASE"/>
    <property type="match status" value="1"/>
</dbReference>
<organism evidence="6 7">
    <name type="scientific">Trichomonascus ciferrii</name>
    <dbReference type="NCBI Taxonomy" id="44093"/>
    <lineage>
        <taxon>Eukaryota</taxon>
        <taxon>Fungi</taxon>
        <taxon>Dikarya</taxon>
        <taxon>Ascomycota</taxon>
        <taxon>Saccharomycotina</taxon>
        <taxon>Dipodascomycetes</taxon>
        <taxon>Dipodascales</taxon>
        <taxon>Trichomonascaceae</taxon>
        <taxon>Trichomonascus</taxon>
        <taxon>Trichomonascus ciferrii complex</taxon>
    </lineage>
</organism>
<dbReference type="VEuPathDB" id="FungiDB:TRICI_001967"/>
<dbReference type="GO" id="GO:0019262">
    <property type="term" value="P:N-acetylneuraminate catabolic process"/>
    <property type="evidence" value="ECO:0007669"/>
    <property type="project" value="TreeGrafter"/>
</dbReference>
<dbReference type="Pfam" id="PF01182">
    <property type="entry name" value="Glucosamine_iso"/>
    <property type="match status" value="1"/>
</dbReference>
<dbReference type="PROSITE" id="PS01161">
    <property type="entry name" value="GLC_GALNAC_ISOMERASE"/>
    <property type="match status" value="1"/>
</dbReference>
<evidence type="ECO:0000313" key="7">
    <source>
        <dbReference type="Proteomes" id="UP000761534"/>
    </source>
</evidence>
<reference evidence="6" key="1">
    <citation type="journal article" date="2019" name="G3 (Bethesda)">
        <title>Genome Assemblies of Two Rare Opportunistic Yeast Pathogens: Diutina rugosa (syn. Candida rugosa) and Trichomonascus ciferrii (syn. Candida ciferrii).</title>
        <authorList>
            <person name="Mixao V."/>
            <person name="Saus E."/>
            <person name="Hansen A.P."/>
            <person name="Lass-Florl C."/>
            <person name="Gabaldon T."/>
        </authorList>
    </citation>
    <scope>NUCLEOTIDE SEQUENCE</scope>
    <source>
        <strain evidence="6">CBS 4856</strain>
    </source>
</reference>
<evidence type="ECO:0000259" key="5">
    <source>
        <dbReference type="Pfam" id="PF01182"/>
    </source>
</evidence>
<comment type="catalytic activity">
    <reaction evidence="1 4">
        <text>alpha-D-glucosamine 6-phosphate + H2O = beta-D-fructose 6-phosphate + NH4(+)</text>
        <dbReference type="Rhea" id="RHEA:12172"/>
        <dbReference type="ChEBI" id="CHEBI:15377"/>
        <dbReference type="ChEBI" id="CHEBI:28938"/>
        <dbReference type="ChEBI" id="CHEBI:57634"/>
        <dbReference type="ChEBI" id="CHEBI:75989"/>
        <dbReference type="EC" id="3.5.99.6"/>
    </reaction>
</comment>
<protein>
    <recommendedName>
        <fullName evidence="4">Glucosamine-6-phosphate isomerase</fullName>
        <ecNumber evidence="4">3.5.99.6</ecNumber>
    </recommendedName>
    <alternativeName>
        <fullName evidence="4">Glucosamine-6-phosphate isomerase</fullName>
    </alternativeName>
</protein>
<dbReference type="NCBIfam" id="TIGR00502">
    <property type="entry name" value="nagB"/>
    <property type="match status" value="1"/>
</dbReference>
<dbReference type="PANTHER" id="PTHR11280:SF5">
    <property type="entry name" value="GLUCOSAMINE-6-PHOSPHATE ISOMERASE"/>
    <property type="match status" value="1"/>
</dbReference>
<evidence type="ECO:0000256" key="1">
    <source>
        <dbReference type="ARBA" id="ARBA00000644"/>
    </source>
</evidence>
<evidence type="ECO:0000256" key="4">
    <source>
        <dbReference type="RuleBase" id="RU361197"/>
    </source>
</evidence>
<dbReference type="GO" id="GO:0042802">
    <property type="term" value="F:identical protein binding"/>
    <property type="evidence" value="ECO:0007669"/>
    <property type="project" value="TreeGrafter"/>
</dbReference>
<evidence type="ECO:0000256" key="3">
    <source>
        <dbReference type="ARBA" id="ARBA00022801"/>
    </source>
</evidence>
<evidence type="ECO:0000256" key="2">
    <source>
        <dbReference type="ARBA" id="ARBA00005526"/>
    </source>
</evidence>
<keyword evidence="4" id="KW-0119">Carbohydrate metabolism</keyword>
<dbReference type="InterPro" id="IPR018321">
    <property type="entry name" value="Glucosamine6P_isomerase_CS"/>
</dbReference>
<dbReference type="OrthoDB" id="7663298at2759"/>
<keyword evidence="7" id="KW-1185">Reference proteome</keyword>
<dbReference type="InterPro" id="IPR004547">
    <property type="entry name" value="Glucosamine6P_isomerase"/>
</dbReference>
<feature type="domain" description="Glucosamine/galactosamine-6-phosphate isomerase" evidence="5">
    <location>
        <begin position="35"/>
        <end position="252"/>
    </location>
</feature>
<sequence length="272" mass="29957">MVAGFRYPPERKMETTTTTTCTSTVSPRVFDTSAEGCKYVSDYIIKKIKDFAPTPEKPFVLGLPTGSSPEPVYANLVAAYKNGVISFKNVVTFNMDEYVGLSPSSDQSYHYFMYKHFFNHVDIPKENINILDGQAEDVEKECTEYEQKIKNIGGIHLFMGGIGPNGHIAFNEVGSSKDSVTRKISLAESTIQANSRFFKSMDEVPRYALSVGISTVLGAKEVIILAFGQNKAKAVSQSLNGEISSSCPGSFMRLHPQCQFILDRASAVESKI</sequence>
<dbReference type="InterPro" id="IPR006148">
    <property type="entry name" value="Glc/Gal-6P_isomerase"/>
</dbReference>
<dbReference type="AlphaFoldDB" id="A0A642VCA7"/>
<dbReference type="SUPFAM" id="SSF100950">
    <property type="entry name" value="NagB/RpiA/CoA transferase-like"/>
    <property type="match status" value="1"/>
</dbReference>
<keyword evidence="3 4" id="KW-0378">Hydrolase</keyword>
<dbReference type="EC" id="3.5.99.6" evidence="4"/>
<dbReference type="GO" id="GO:0004342">
    <property type="term" value="F:glucosamine-6-phosphate deaminase activity"/>
    <property type="evidence" value="ECO:0007669"/>
    <property type="project" value="UniProtKB-UniRule"/>
</dbReference>
<dbReference type="GO" id="GO:0005975">
    <property type="term" value="P:carbohydrate metabolic process"/>
    <property type="evidence" value="ECO:0007669"/>
    <property type="project" value="InterPro"/>
</dbReference>
<dbReference type="GO" id="GO:0006046">
    <property type="term" value="P:N-acetylglucosamine catabolic process"/>
    <property type="evidence" value="ECO:0007669"/>
    <property type="project" value="TreeGrafter"/>
</dbReference>
<dbReference type="GO" id="GO:0006043">
    <property type="term" value="P:glucosamine catabolic process"/>
    <property type="evidence" value="ECO:0007669"/>
    <property type="project" value="TreeGrafter"/>
</dbReference>
<comment type="caution">
    <text evidence="6">The sequence shown here is derived from an EMBL/GenBank/DDBJ whole genome shotgun (WGS) entry which is preliminary data.</text>
</comment>
<dbReference type="Gene3D" id="3.40.50.1360">
    <property type="match status" value="1"/>
</dbReference>
<accession>A0A642VCA7</accession>
<proteinExistence type="inferred from homology"/>